<keyword evidence="3" id="KW-1185">Reference proteome</keyword>
<sequence length="90" mass="10284">MSIFEIIMLICFGMAWPFSIYKSWTSRQVGSKSLVFLVALFIGYVSGVLHKAFFAYDPVIFLYILNGTMVAIDIGLYIRNKLLYIKETGE</sequence>
<evidence type="ECO:0000313" key="2">
    <source>
        <dbReference type="EMBL" id="KGE70913.1"/>
    </source>
</evidence>
<reference evidence="2 3" key="1">
    <citation type="submission" date="2014-05" db="EMBL/GenBank/DDBJ databases">
        <title>De novo Genome Sequence of Spirocheata sp.</title>
        <authorList>
            <person name="Shivani Y."/>
            <person name="Subhash Y."/>
            <person name="Tushar L."/>
            <person name="Sasikala C."/>
            <person name="Ramana C.V."/>
        </authorList>
    </citation>
    <scope>NUCLEOTIDE SEQUENCE [LARGE SCALE GENOMIC DNA]</scope>
    <source>
        <strain evidence="2 3">JC230</strain>
    </source>
</reference>
<feature type="transmembrane region" description="Helical" evidence="1">
    <location>
        <begin position="34"/>
        <end position="54"/>
    </location>
</feature>
<gene>
    <name evidence="2" type="ORF">DC28_13275</name>
</gene>
<evidence type="ECO:0000256" key="1">
    <source>
        <dbReference type="SAM" id="Phobius"/>
    </source>
</evidence>
<organism evidence="2 3">
    <name type="scientific">Spirochaeta lutea</name>
    <dbReference type="NCBI Taxonomy" id="1480694"/>
    <lineage>
        <taxon>Bacteria</taxon>
        <taxon>Pseudomonadati</taxon>
        <taxon>Spirochaetota</taxon>
        <taxon>Spirochaetia</taxon>
        <taxon>Spirochaetales</taxon>
        <taxon>Spirochaetaceae</taxon>
        <taxon>Spirochaeta</taxon>
    </lineage>
</organism>
<keyword evidence="1" id="KW-1133">Transmembrane helix</keyword>
<dbReference type="Proteomes" id="UP000029692">
    <property type="component" value="Unassembled WGS sequence"/>
</dbReference>
<dbReference type="RefSeq" id="WP_037549464.1">
    <property type="nucleotide sequence ID" value="NZ_JNUP01000071.1"/>
</dbReference>
<dbReference type="AlphaFoldDB" id="A0A098QU54"/>
<name>A0A098QU54_9SPIO</name>
<protein>
    <submittedName>
        <fullName evidence="2">Membrane protein</fullName>
    </submittedName>
</protein>
<dbReference type="OrthoDB" id="5827at2"/>
<evidence type="ECO:0000313" key="3">
    <source>
        <dbReference type="Proteomes" id="UP000029692"/>
    </source>
</evidence>
<proteinExistence type="predicted"/>
<feature type="transmembrane region" description="Helical" evidence="1">
    <location>
        <begin position="60"/>
        <end position="78"/>
    </location>
</feature>
<dbReference type="EMBL" id="JNUP01000071">
    <property type="protein sequence ID" value="KGE70913.1"/>
    <property type="molecule type" value="Genomic_DNA"/>
</dbReference>
<keyword evidence="1" id="KW-0472">Membrane</keyword>
<dbReference type="eggNOG" id="ENOG5032Y8D">
    <property type="taxonomic scope" value="Bacteria"/>
</dbReference>
<comment type="caution">
    <text evidence="2">The sequence shown here is derived from an EMBL/GenBank/DDBJ whole genome shotgun (WGS) entry which is preliminary data.</text>
</comment>
<feature type="transmembrane region" description="Helical" evidence="1">
    <location>
        <begin position="6"/>
        <end position="22"/>
    </location>
</feature>
<dbReference type="STRING" id="1480694.DC28_13275"/>
<accession>A0A098QU54</accession>
<keyword evidence="1" id="KW-0812">Transmembrane</keyword>